<feature type="transmembrane region" description="Helical" evidence="1">
    <location>
        <begin position="42"/>
        <end position="63"/>
    </location>
</feature>
<dbReference type="VEuPathDB" id="FungiDB:BO78DRAFT_73768"/>
<reference evidence="2 3" key="1">
    <citation type="submission" date="2018-02" db="EMBL/GenBank/DDBJ databases">
        <title>The genomes of Aspergillus section Nigri reveals drivers in fungal speciation.</title>
        <authorList>
            <consortium name="DOE Joint Genome Institute"/>
            <person name="Vesth T.C."/>
            <person name="Nybo J."/>
            <person name="Theobald S."/>
            <person name="Brandl J."/>
            <person name="Frisvad J.C."/>
            <person name="Nielsen K.F."/>
            <person name="Lyhne E.K."/>
            <person name="Kogle M.E."/>
            <person name="Kuo A."/>
            <person name="Riley R."/>
            <person name="Clum A."/>
            <person name="Nolan M."/>
            <person name="Lipzen A."/>
            <person name="Salamov A."/>
            <person name="Henrissat B."/>
            <person name="Wiebenga A."/>
            <person name="De vries R.P."/>
            <person name="Grigoriev I.V."/>
            <person name="Mortensen U.H."/>
            <person name="Andersen M.R."/>
            <person name="Baker S.E."/>
        </authorList>
    </citation>
    <scope>NUCLEOTIDE SEQUENCE [LARGE SCALE GENOMIC DNA]</scope>
    <source>
        <strain evidence="2 3">CBS 121057</strain>
    </source>
</reference>
<evidence type="ECO:0000313" key="3">
    <source>
        <dbReference type="Proteomes" id="UP000248423"/>
    </source>
</evidence>
<keyword evidence="3" id="KW-1185">Reference proteome</keyword>
<dbReference type="Proteomes" id="UP000248423">
    <property type="component" value="Unassembled WGS sequence"/>
</dbReference>
<evidence type="ECO:0000256" key="1">
    <source>
        <dbReference type="SAM" id="Phobius"/>
    </source>
</evidence>
<accession>A0A319FK95</accession>
<organism evidence="2 3">
    <name type="scientific">Aspergillus sclerotiicarbonarius (strain CBS 121057 / IBT 28362)</name>
    <dbReference type="NCBI Taxonomy" id="1448318"/>
    <lineage>
        <taxon>Eukaryota</taxon>
        <taxon>Fungi</taxon>
        <taxon>Dikarya</taxon>
        <taxon>Ascomycota</taxon>
        <taxon>Pezizomycotina</taxon>
        <taxon>Eurotiomycetes</taxon>
        <taxon>Eurotiomycetidae</taxon>
        <taxon>Eurotiales</taxon>
        <taxon>Aspergillaceae</taxon>
        <taxon>Aspergillus</taxon>
        <taxon>Aspergillus subgen. Circumdati</taxon>
    </lineage>
</organism>
<keyword evidence="1" id="KW-0472">Membrane</keyword>
<dbReference type="AlphaFoldDB" id="A0A319FK95"/>
<protein>
    <submittedName>
        <fullName evidence="2">Uncharacterized protein</fullName>
    </submittedName>
</protein>
<sequence length="95" mass="11287">MLTALMSGRLYHFFMPSTHLFPVCFLCRQLEMSRNDRGRYTPFRFVFVVCFALIIFPNPWFLVHIVGCSQLVPPCYLFVLDTYLYLMIPCVVHVW</sequence>
<feature type="transmembrane region" description="Helical" evidence="1">
    <location>
        <begin position="12"/>
        <end position="30"/>
    </location>
</feature>
<evidence type="ECO:0000313" key="2">
    <source>
        <dbReference type="EMBL" id="PYI08513.1"/>
    </source>
</evidence>
<keyword evidence="1" id="KW-0812">Transmembrane</keyword>
<feature type="transmembrane region" description="Helical" evidence="1">
    <location>
        <begin position="75"/>
        <end position="94"/>
    </location>
</feature>
<keyword evidence="1" id="KW-1133">Transmembrane helix</keyword>
<dbReference type="EMBL" id="KZ826334">
    <property type="protein sequence ID" value="PYI08513.1"/>
    <property type="molecule type" value="Genomic_DNA"/>
</dbReference>
<gene>
    <name evidence="2" type="ORF">BO78DRAFT_73768</name>
</gene>
<proteinExistence type="predicted"/>
<name>A0A319FK95_ASPSB</name>